<feature type="transmembrane region" description="Helical" evidence="1">
    <location>
        <begin position="845"/>
        <end position="863"/>
    </location>
</feature>
<dbReference type="Proteomes" id="UP000198658">
    <property type="component" value="Unassembled WGS sequence"/>
</dbReference>
<feature type="transmembrane region" description="Helical" evidence="1">
    <location>
        <begin position="806"/>
        <end position="824"/>
    </location>
</feature>
<dbReference type="EMBL" id="FNQO01000004">
    <property type="protein sequence ID" value="SEA43568.1"/>
    <property type="molecule type" value="Genomic_DNA"/>
</dbReference>
<feature type="transmembrane region" description="Helical" evidence="1">
    <location>
        <begin position="327"/>
        <end position="349"/>
    </location>
</feature>
<dbReference type="RefSeq" id="WP_091390801.1">
    <property type="nucleotide sequence ID" value="NZ_FNQO01000004.1"/>
</dbReference>
<name>A0A1H4B6I8_9GAMM</name>
<gene>
    <name evidence="2" type="ORF">SAMN05216562_3127</name>
</gene>
<proteinExistence type="predicted"/>
<protein>
    <recommendedName>
        <fullName evidence="4">Cache domain-containing protein</fullName>
    </recommendedName>
</protein>
<feature type="transmembrane region" description="Helical" evidence="1">
    <location>
        <begin position="21"/>
        <end position="38"/>
    </location>
</feature>
<organism evidence="2 3">
    <name type="scientific">Microbulbifer marinus</name>
    <dbReference type="NCBI Taxonomy" id="658218"/>
    <lineage>
        <taxon>Bacteria</taxon>
        <taxon>Pseudomonadati</taxon>
        <taxon>Pseudomonadota</taxon>
        <taxon>Gammaproteobacteria</taxon>
        <taxon>Cellvibrionales</taxon>
        <taxon>Microbulbiferaceae</taxon>
        <taxon>Microbulbifer</taxon>
    </lineage>
</organism>
<evidence type="ECO:0000313" key="3">
    <source>
        <dbReference type="Proteomes" id="UP000198658"/>
    </source>
</evidence>
<sequence length="1415" mass="159713">MAAKRKDENAESGPPTRLTKGWVVVLAVVSLVVFYFYHRYQQQQEVFINTHYFRTLQEAAENFNNRLDQLVSLHKWGESFTTTIAIFPSYQWNWENTKSDKSQHTCSEGANKDEKRTLTPQESFRYSLEFNQVEIHCGSAEVSRVLIGDILPKPRNDFALYMIADAEGRVLGSTGGLSGLFVADTKEISRQVQELRGRRWANLLSREGAEKEQIDEPLPGHSHYVDMELSSGSSRLFIQPFRLRDKITLQVAATPENEEGAPQKNEVGSPDQFLYLIGVLPDRLIALKESKRWNLSLLLLSVLILISCWIVARLVMLSRNEPLRRVFFGTTLVCTYAAFIMIVAVWIAYGEREAEIDRKQGKAAQMIDVMRRELEKELYWVFRELASFHRYYWLRVSHFEQEGEDGGEVDLLPLPEECMECPSSKSRRIDAIWARNKTTYERLHGIPPDLKLKEGLSYISLFGRGARFAKREDSQKGGEDPRVPGVWFDPDEMRRLREGPKLIDVFLMNKKGHQVLPKFYFMESNKPPNSYDLAYRDYFSKVRTQQGWSGATVCNPESVGLSAAQCVVVDNFYIQRLRYMTSGIKGSVVSMPLKFPPWKSPATEEAPWPVGDYIVAADVLLPSLSLTEWRDPLLLQDMVVMVVDRVSGEVLFHMDHERSMVENLFHPGQGTAAIRHAIRSGMFRGKTIPGYYQGRSGDFKAGTLPVSQWVAVVFIPDDNTDELMTNFFLATSAGMGAVLLLVAALLYLMPNSIPGRALAKWLYIPEGINRNYVLVFSAIFIASVFLGFRIGSTLERELDWRGASEYLSIFALLVPLGWGCRSYLKLRASAAGSGRSSIPPDKGSTILVLLFLAVGLAVIVQLHRVGDQPLKAMEWYYTGNLHQARLSKELQELQEIALTRYPNSIKRYGVDPLQLMPISDEWRSDLTCTRERIASGKRHLLPENIGSFGQLTTSTRVASWVDWYLLGLPKNFPKSEDCYERGATGGKGGGAGRFLRGLLYVAIQVVVFVLICRFWLMFYRRVIIPRMLGTPAFLAHLERLAEPEDLGPGFAPDTRLVIDLRGNPPSADNLNAVLQRAADNESQNARALNTLVRNCPVLQSEEKPDASFPGVRISCRTDGQGISVSLSRLDNCFAQAGDRAHLLLLIEQLKAMVLAQQLDELRVCFECHSYEILLLDAHTLAPELPQLSSLEMARWSEVLMDFRVELPGRLTENLDPAFIYDECRASGQLRYLLPELVPDAPPEVVTGKIRRRWRKMYDRHKSGQEWASINCILLKAGALFRYHWEACSSSGKLALYYLAKGKRVNPANTQLLEQLAVFGLIRMEQGRIQIINNSFAYFVRHAESTESLERLLKSGQEGTWTSYRLPVTLIVLFLMGAIAVTSGNSIYLIAASLMGLLGAVGSLVSSTRLIHESLK</sequence>
<feature type="transmembrane region" description="Helical" evidence="1">
    <location>
        <begin position="293"/>
        <end position="315"/>
    </location>
</feature>
<reference evidence="3" key="1">
    <citation type="submission" date="2016-10" db="EMBL/GenBank/DDBJ databases">
        <authorList>
            <person name="Varghese N."/>
            <person name="Submissions S."/>
        </authorList>
    </citation>
    <scope>NUCLEOTIDE SEQUENCE [LARGE SCALE GENOMIC DNA]</scope>
    <source>
        <strain evidence="3">CGMCC 1.10657</strain>
    </source>
</reference>
<feature type="transmembrane region" description="Helical" evidence="1">
    <location>
        <begin position="1386"/>
        <end position="1405"/>
    </location>
</feature>
<accession>A0A1H4B6I8</accession>
<evidence type="ECO:0000313" key="2">
    <source>
        <dbReference type="EMBL" id="SEA43568.1"/>
    </source>
</evidence>
<keyword evidence="1" id="KW-0472">Membrane</keyword>
<feature type="transmembrane region" description="Helical" evidence="1">
    <location>
        <begin position="997"/>
        <end position="1018"/>
    </location>
</feature>
<feature type="transmembrane region" description="Helical" evidence="1">
    <location>
        <begin position="771"/>
        <end position="791"/>
    </location>
</feature>
<feature type="transmembrane region" description="Helical" evidence="1">
    <location>
        <begin position="727"/>
        <end position="750"/>
    </location>
</feature>
<dbReference type="OrthoDB" id="7481928at2"/>
<feature type="transmembrane region" description="Helical" evidence="1">
    <location>
        <begin position="1363"/>
        <end position="1380"/>
    </location>
</feature>
<evidence type="ECO:0000256" key="1">
    <source>
        <dbReference type="SAM" id="Phobius"/>
    </source>
</evidence>
<keyword evidence="1" id="KW-0812">Transmembrane</keyword>
<keyword evidence="3" id="KW-1185">Reference proteome</keyword>
<evidence type="ECO:0008006" key="4">
    <source>
        <dbReference type="Google" id="ProtNLM"/>
    </source>
</evidence>
<keyword evidence="1" id="KW-1133">Transmembrane helix</keyword>